<evidence type="ECO:0000313" key="1">
    <source>
        <dbReference type="EMBL" id="MBA4453491.1"/>
    </source>
</evidence>
<dbReference type="Proteomes" id="UP000526786">
    <property type="component" value="Unassembled WGS sequence"/>
</dbReference>
<name>A0AC60W1F7_9ARCH</name>
<evidence type="ECO:0000313" key="2">
    <source>
        <dbReference type="Proteomes" id="UP000526786"/>
    </source>
</evidence>
<gene>
    <name evidence="1" type="ORF">H2B05_00920</name>
</gene>
<organism evidence="1 2">
    <name type="scientific">Candidatus Nitrosomaritimum aestuariumsis</name>
    <dbReference type="NCBI Taxonomy" id="3342354"/>
    <lineage>
        <taxon>Archaea</taxon>
        <taxon>Nitrososphaerota</taxon>
        <taxon>Nitrososphaeria</taxon>
        <taxon>Nitrosopumilales</taxon>
        <taxon>Nitrosopumilaceae</taxon>
        <taxon>Candidatus Nitrosomaritimum</taxon>
    </lineage>
</organism>
<dbReference type="EMBL" id="JACENC010000041">
    <property type="protein sequence ID" value="MBA4453491.1"/>
    <property type="molecule type" value="Genomic_DNA"/>
</dbReference>
<proteinExistence type="predicted"/>
<protein>
    <submittedName>
        <fullName evidence="1">Universal stress protein</fullName>
    </submittedName>
</protein>
<sequence length="93" mass="10712">MFERDVYRRDIILIEKILYGNPSEEIQDFMRNKKFDIASMGIRGVTKITGPSLGSVSNVIVQNSNFCIGGNMTGLIKNLKNREYFLCLLQFMR</sequence>
<comment type="caution">
    <text evidence="1">The sequence shown here is derived from an EMBL/GenBank/DDBJ whole genome shotgun (WGS) entry which is preliminary data.</text>
</comment>
<accession>A0AC60W1F7</accession>
<reference evidence="1 2" key="1">
    <citation type="journal article" date="2020" name="Appl. Environ. Microbiol.">
        <title>Genomic Characteristics of a Novel Species of Ammonia-Oxidizing Archaea from the Jiulong River Estuary.</title>
        <authorList>
            <person name="Zou D."/>
            <person name="Wan R."/>
            <person name="Han L."/>
            <person name="Xu M.N."/>
            <person name="Liu Y."/>
            <person name="Liu H."/>
            <person name="Kao S.J."/>
            <person name="Li M."/>
        </authorList>
    </citation>
    <scope>NUCLEOTIDE SEQUENCE [LARGE SCALE GENOMIC DNA]</scope>
    <source>
        <strain evidence="1">W2bin3</strain>
    </source>
</reference>